<dbReference type="RefSeq" id="WP_234926369.1">
    <property type="nucleotide sequence ID" value="NZ_BAAACS010000019.1"/>
</dbReference>
<keyword evidence="6 7" id="KW-0472">Membrane</keyword>
<sequence>MNHFFKENKGLPVFSILIIVAIILGCIFIPFIKGGNHGYMDLNSINMHPNNIFYFGTDSLGRDIFNLIWYGGRASIFIGFTSTIISTVIGVIYGSISGLASKSIDALLMRFCEITLSIPTILLVIFVQGILGKNNTFTICVAIGISSWMSIAKIVRVEINQIKNSEFVVISRLMGGSFLHILKTHLIPNFIPSIMFIIVSNIGSAIVMESTLSFLGLGLPVEIASWGSMLSMSEGALLSNSWWIVIIPGFFIVLTLVSITNLGNFIRENLNKKLGNL</sequence>
<feature type="transmembrane region" description="Helical" evidence="7">
    <location>
        <begin position="241"/>
        <end position="263"/>
    </location>
</feature>
<evidence type="ECO:0000313" key="9">
    <source>
        <dbReference type="EMBL" id="MBP1855846.1"/>
    </source>
</evidence>
<evidence type="ECO:0000256" key="1">
    <source>
        <dbReference type="ARBA" id="ARBA00004651"/>
    </source>
</evidence>
<dbReference type="PROSITE" id="PS51257">
    <property type="entry name" value="PROKAR_LIPOPROTEIN"/>
    <property type="match status" value="1"/>
</dbReference>
<dbReference type="PROSITE" id="PS50928">
    <property type="entry name" value="ABC_TM1"/>
    <property type="match status" value="1"/>
</dbReference>
<feature type="transmembrane region" description="Helical" evidence="7">
    <location>
        <begin position="136"/>
        <end position="155"/>
    </location>
</feature>
<evidence type="ECO:0000256" key="3">
    <source>
        <dbReference type="ARBA" id="ARBA00022475"/>
    </source>
</evidence>
<protein>
    <submittedName>
        <fullName evidence="9">Peptide/nickel transport system permease protein</fullName>
    </submittedName>
</protein>
<dbReference type="Gene3D" id="1.10.3720.10">
    <property type="entry name" value="MetI-like"/>
    <property type="match status" value="1"/>
</dbReference>
<reference evidence="9 10" key="1">
    <citation type="submission" date="2021-03" db="EMBL/GenBank/DDBJ databases">
        <title>Genomic Encyclopedia of Type Strains, Phase IV (KMG-IV): sequencing the most valuable type-strain genomes for metagenomic binning, comparative biology and taxonomic classification.</title>
        <authorList>
            <person name="Goeker M."/>
        </authorList>
    </citation>
    <scope>NUCLEOTIDE SEQUENCE [LARGE SCALE GENOMIC DNA]</scope>
    <source>
        <strain evidence="9 10">DSM 1289</strain>
    </source>
</reference>
<evidence type="ECO:0000256" key="6">
    <source>
        <dbReference type="ARBA" id="ARBA00023136"/>
    </source>
</evidence>
<feature type="transmembrane region" description="Helical" evidence="7">
    <location>
        <begin position="12"/>
        <end position="32"/>
    </location>
</feature>
<comment type="subcellular location">
    <subcellularLocation>
        <location evidence="1 7">Cell membrane</location>
        <topology evidence="1 7">Multi-pass membrane protein</topology>
    </subcellularLocation>
</comment>
<dbReference type="InterPro" id="IPR050366">
    <property type="entry name" value="BP-dependent_transpt_permease"/>
</dbReference>
<dbReference type="PANTHER" id="PTHR43386:SF1">
    <property type="entry name" value="D,D-DIPEPTIDE TRANSPORT SYSTEM PERMEASE PROTEIN DDPC-RELATED"/>
    <property type="match status" value="1"/>
</dbReference>
<feature type="transmembrane region" description="Helical" evidence="7">
    <location>
        <begin position="108"/>
        <end position="130"/>
    </location>
</feature>
<evidence type="ECO:0000256" key="5">
    <source>
        <dbReference type="ARBA" id="ARBA00022989"/>
    </source>
</evidence>
<gene>
    <name evidence="9" type="ORF">J2Z43_002247</name>
</gene>
<proteinExistence type="inferred from homology"/>
<dbReference type="InterPro" id="IPR000515">
    <property type="entry name" value="MetI-like"/>
</dbReference>
<comment type="caution">
    <text evidence="9">The sequence shown here is derived from an EMBL/GenBank/DDBJ whole genome shotgun (WGS) entry which is preliminary data.</text>
</comment>
<feature type="transmembrane region" description="Helical" evidence="7">
    <location>
        <begin position="194"/>
        <end position="221"/>
    </location>
</feature>
<evidence type="ECO:0000256" key="7">
    <source>
        <dbReference type="RuleBase" id="RU363032"/>
    </source>
</evidence>
<feature type="transmembrane region" description="Helical" evidence="7">
    <location>
        <begin position="76"/>
        <end position="96"/>
    </location>
</feature>
<evidence type="ECO:0000256" key="4">
    <source>
        <dbReference type="ARBA" id="ARBA00022692"/>
    </source>
</evidence>
<keyword evidence="2 7" id="KW-0813">Transport</keyword>
<feature type="domain" description="ABC transmembrane type-1" evidence="8">
    <location>
        <begin position="72"/>
        <end position="263"/>
    </location>
</feature>
<evidence type="ECO:0000259" key="8">
    <source>
        <dbReference type="PROSITE" id="PS50928"/>
    </source>
</evidence>
<name>A0ABS4ED80_9FIRM</name>
<keyword evidence="3" id="KW-1003">Cell membrane</keyword>
<dbReference type="PANTHER" id="PTHR43386">
    <property type="entry name" value="OLIGOPEPTIDE TRANSPORT SYSTEM PERMEASE PROTEIN APPC"/>
    <property type="match status" value="1"/>
</dbReference>
<keyword evidence="5 7" id="KW-1133">Transmembrane helix</keyword>
<comment type="similarity">
    <text evidence="7">Belongs to the binding-protein-dependent transport system permease family.</text>
</comment>
<keyword evidence="10" id="KW-1185">Reference proteome</keyword>
<keyword evidence="4 7" id="KW-0812">Transmembrane</keyword>
<dbReference type="SUPFAM" id="SSF161098">
    <property type="entry name" value="MetI-like"/>
    <property type="match status" value="1"/>
</dbReference>
<dbReference type="Proteomes" id="UP000767291">
    <property type="component" value="Unassembled WGS sequence"/>
</dbReference>
<dbReference type="CDD" id="cd06261">
    <property type="entry name" value="TM_PBP2"/>
    <property type="match status" value="1"/>
</dbReference>
<evidence type="ECO:0000256" key="2">
    <source>
        <dbReference type="ARBA" id="ARBA00022448"/>
    </source>
</evidence>
<dbReference type="InterPro" id="IPR035906">
    <property type="entry name" value="MetI-like_sf"/>
</dbReference>
<dbReference type="Pfam" id="PF00528">
    <property type="entry name" value="BPD_transp_1"/>
    <property type="match status" value="1"/>
</dbReference>
<accession>A0ABS4ED80</accession>
<evidence type="ECO:0000313" key="10">
    <source>
        <dbReference type="Proteomes" id="UP000767291"/>
    </source>
</evidence>
<dbReference type="EMBL" id="JAGGJX010000005">
    <property type="protein sequence ID" value="MBP1855846.1"/>
    <property type="molecule type" value="Genomic_DNA"/>
</dbReference>
<organism evidence="9 10">
    <name type="scientific">Metaclostridioides mangenotii</name>
    <dbReference type="NCBI Taxonomy" id="1540"/>
    <lineage>
        <taxon>Bacteria</taxon>
        <taxon>Bacillati</taxon>
        <taxon>Bacillota</taxon>
        <taxon>Clostridia</taxon>
        <taxon>Peptostreptococcales</taxon>
        <taxon>Peptostreptococcaceae</taxon>
        <taxon>Metaclostridioides</taxon>
    </lineage>
</organism>